<evidence type="ECO:0000313" key="3">
    <source>
        <dbReference type="EMBL" id="CAH1718892.1"/>
    </source>
</evidence>
<dbReference type="Pfam" id="PF00096">
    <property type="entry name" value="zf-C2H2"/>
    <property type="match status" value="1"/>
</dbReference>
<sequence length="432" mass="48765">MDLRKAILLKKPLQDSSFSSLNSSTASMYESAAEDSDSSLYYSFSNNSIKELNNSEVENVQDPADVSLISEADDKENTVIMKHIDVQSSPEEDIKKVEDKIPEKEEEVEQMEINDSVMNTTYTEEDQKVSADKQIPEISNSLIVMSEKSLIIPTIIVEDPNENLVNPFTMGEINPSTSTSSSTEGRESIETDNVTKRKVQEVAKKSASRIPTRSHLYSPIRRNSLDKKSKIITKPAIQRRTVFETRSAAVQKPTTIQKPKQPVNPPVQSKMAVPKPVLHKCTSSGCLREFHTVKLLEQHLKSHNSDSSSSSSTHSTFKCKWCDKIFERNNALTLHMIDKCTKITFPEKRKLLAQQDKSNQTNDNKRRTVFMAPPAPKKRSPRRITTHNKSGIMITPKKTLKCECGKKFTDVLEFANHTITHKYENALKPQPT</sequence>
<feature type="domain" description="C2H2-type" evidence="2">
    <location>
        <begin position="281"/>
        <end position="303"/>
    </location>
</feature>
<dbReference type="OrthoDB" id="10031169at2759"/>
<evidence type="ECO:0000256" key="1">
    <source>
        <dbReference type="SAM" id="MobiDB-lite"/>
    </source>
</evidence>
<protein>
    <recommendedName>
        <fullName evidence="2">C2H2-type domain-containing protein</fullName>
    </recommendedName>
</protein>
<organism evidence="3 4">
    <name type="scientific">Chironomus riparius</name>
    <dbReference type="NCBI Taxonomy" id="315576"/>
    <lineage>
        <taxon>Eukaryota</taxon>
        <taxon>Metazoa</taxon>
        <taxon>Ecdysozoa</taxon>
        <taxon>Arthropoda</taxon>
        <taxon>Hexapoda</taxon>
        <taxon>Insecta</taxon>
        <taxon>Pterygota</taxon>
        <taxon>Neoptera</taxon>
        <taxon>Endopterygota</taxon>
        <taxon>Diptera</taxon>
        <taxon>Nematocera</taxon>
        <taxon>Chironomoidea</taxon>
        <taxon>Chironomidae</taxon>
        <taxon>Chironominae</taxon>
        <taxon>Chironomus</taxon>
    </lineage>
</organism>
<dbReference type="InterPro" id="IPR013087">
    <property type="entry name" value="Znf_C2H2_type"/>
</dbReference>
<feature type="region of interest" description="Disordered" evidence="1">
    <location>
        <begin position="171"/>
        <end position="196"/>
    </location>
</feature>
<reference evidence="3" key="2">
    <citation type="submission" date="2022-10" db="EMBL/GenBank/DDBJ databases">
        <authorList>
            <consortium name="ENA_rothamsted_submissions"/>
            <consortium name="culmorum"/>
            <person name="King R."/>
        </authorList>
    </citation>
    <scope>NUCLEOTIDE SEQUENCE</scope>
</reference>
<dbReference type="AlphaFoldDB" id="A0A9P0IZQ7"/>
<gene>
    <name evidence="3" type="ORF">CHIRRI_LOCUS6246</name>
</gene>
<evidence type="ECO:0000259" key="2">
    <source>
        <dbReference type="PROSITE" id="PS00028"/>
    </source>
</evidence>
<dbReference type="SMART" id="SM00355">
    <property type="entry name" value="ZnF_C2H2"/>
    <property type="match status" value="3"/>
</dbReference>
<dbReference type="EMBL" id="OU895878">
    <property type="protein sequence ID" value="CAH1718892.1"/>
    <property type="molecule type" value="Genomic_DNA"/>
</dbReference>
<feature type="region of interest" description="Disordered" evidence="1">
    <location>
        <begin position="248"/>
        <end position="270"/>
    </location>
</feature>
<dbReference type="PROSITE" id="PS00028">
    <property type="entry name" value="ZINC_FINGER_C2H2_1"/>
    <property type="match status" value="1"/>
</dbReference>
<accession>A0A9P0IZQ7</accession>
<reference evidence="3" key="1">
    <citation type="submission" date="2022-01" db="EMBL/GenBank/DDBJ databases">
        <authorList>
            <person name="King R."/>
        </authorList>
    </citation>
    <scope>NUCLEOTIDE SEQUENCE</scope>
</reference>
<feature type="compositionally biased region" description="Basic and acidic residues" evidence="1">
    <location>
        <begin position="184"/>
        <end position="196"/>
    </location>
</feature>
<keyword evidence="4" id="KW-1185">Reference proteome</keyword>
<name>A0A9P0IZQ7_9DIPT</name>
<evidence type="ECO:0000313" key="4">
    <source>
        <dbReference type="Proteomes" id="UP001153620"/>
    </source>
</evidence>
<dbReference type="Proteomes" id="UP001153620">
    <property type="component" value="Chromosome 2"/>
</dbReference>
<dbReference type="Gene3D" id="3.30.160.60">
    <property type="entry name" value="Classic Zinc Finger"/>
    <property type="match status" value="1"/>
</dbReference>
<proteinExistence type="predicted"/>